<dbReference type="eggNOG" id="COG1187">
    <property type="taxonomic scope" value="Bacteria"/>
</dbReference>
<dbReference type="InterPro" id="IPR050343">
    <property type="entry name" value="RsuA_PseudoU_synthase"/>
</dbReference>
<evidence type="ECO:0000256" key="2">
    <source>
        <dbReference type="ARBA" id="ARBA00022884"/>
    </source>
</evidence>
<evidence type="ECO:0000256" key="1">
    <source>
        <dbReference type="ARBA" id="ARBA00008348"/>
    </source>
</evidence>
<comment type="caution">
    <text evidence="7">The sequence shown here is derived from an EMBL/GenBank/DDBJ whole genome shotgun (WGS) entry which is preliminary data.</text>
</comment>
<dbReference type="EMBL" id="AEUV02000002">
    <property type="protein sequence ID" value="EHI74169.1"/>
    <property type="molecule type" value="Genomic_DNA"/>
</dbReference>
<dbReference type="Proteomes" id="UP000004322">
    <property type="component" value="Unassembled WGS sequence"/>
</dbReference>
<organism evidence="7 8">
    <name type="scientific">Streptococcus criceti HS-6</name>
    <dbReference type="NCBI Taxonomy" id="873449"/>
    <lineage>
        <taxon>Bacteria</taxon>
        <taxon>Bacillati</taxon>
        <taxon>Bacillota</taxon>
        <taxon>Bacilli</taxon>
        <taxon>Lactobacillales</taxon>
        <taxon>Streptococcaceae</taxon>
        <taxon>Streptococcus</taxon>
    </lineage>
</organism>
<dbReference type="InterPro" id="IPR020094">
    <property type="entry name" value="TruA/RsuA/RluB/E/F_N"/>
</dbReference>
<dbReference type="AlphaFoldDB" id="G5JTP0"/>
<dbReference type="CDD" id="cd02553">
    <property type="entry name" value="PseudoU_synth_RsuA"/>
    <property type="match status" value="1"/>
</dbReference>
<proteinExistence type="inferred from homology"/>
<dbReference type="CDD" id="cd00165">
    <property type="entry name" value="S4"/>
    <property type="match status" value="1"/>
</dbReference>
<keyword evidence="8" id="KW-1185">Reference proteome</keyword>
<dbReference type="FunFam" id="3.30.70.1560:FF:000001">
    <property type="entry name" value="Pseudouridine synthase"/>
    <property type="match status" value="1"/>
</dbReference>
<dbReference type="Gene3D" id="3.30.70.580">
    <property type="entry name" value="Pseudouridine synthase I, catalytic domain, N-terminal subdomain"/>
    <property type="match status" value="1"/>
</dbReference>
<dbReference type="GO" id="GO:0005829">
    <property type="term" value="C:cytosol"/>
    <property type="evidence" value="ECO:0007669"/>
    <property type="project" value="UniProtKB-ARBA"/>
</dbReference>
<dbReference type="RefSeq" id="WP_004227044.1">
    <property type="nucleotide sequence ID" value="NZ_AEUV02000002.1"/>
</dbReference>
<name>G5JTP0_STRCG</name>
<evidence type="ECO:0000313" key="7">
    <source>
        <dbReference type="EMBL" id="EHI74169.1"/>
    </source>
</evidence>
<dbReference type="PANTHER" id="PTHR47683">
    <property type="entry name" value="PSEUDOURIDINE SYNTHASE FAMILY PROTEIN-RELATED"/>
    <property type="match status" value="1"/>
</dbReference>
<dbReference type="InterPro" id="IPR000748">
    <property type="entry name" value="PsdUridine_synth_RsuA/RluB/E/F"/>
</dbReference>
<evidence type="ECO:0000256" key="5">
    <source>
        <dbReference type="RuleBase" id="RU003887"/>
    </source>
</evidence>
<dbReference type="STRING" id="873449.STRCR_1137"/>
<evidence type="ECO:0000256" key="3">
    <source>
        <dbReference type="ARBA" id="ARBA00023235"/>
    </source>
</evidence>
<reference evidence="7" key="1">
    <citation type="submission" date="2011-07" db="EMBL/GenBank/DDBJ databases">
        <authorList>
            <person name="Stanhope M.J."/>
            <person name="Durkin A.S."/>
            <person name="Hostetler J."/>
            <person name="Kim M."/>
            <person name="Radune D."/>
            <person name="Singh I."/>
            <person name="Town C.D."/>
        </authorList>
    </citation>
    <scope>NUCLEOTIDE SEQUENCE [LARGE SCALE GENOMIC DNA]</scope>
    <source>
        <strain evidence="7">HS-6</strain>
    </source>
</reference>
<dbReference type="Pfam" id="PF00849">
    <property type="entry name" value="PseudoU_synth_2"/>
    <property type="match status" value="1"/>
</dbReference>
<dbReference type="EC" id="5.4.99.-" evidence="5"/>
<dbReference type="OrthoDB" id="9807213at2"/>
<dbReference type="GO" id="GO:0000455">
    <property type="term" value="P:enzyme-directed rRNA pseudouridine synthesis"/>
    <property type="evidence" value="ECO:0007669"/>
    <property type="project" value="UniProtKB-ARBA"/>
</dbReference>
<sequence>MRLDKFLADCGIGSRSQVKNFLKKKLVQVNGELEVSPKRQINEQSDLVTFAGRLLKHESFVYYLLNKPKGFISATEDNQHRTVLELLDETARQKQVFPVGRLDIDTTGLLLLTNNGPLAHAMLSPKRHVFKVYQAKVAGLMTAEDVEAFSQGIELKDLDCQPAELQILETDQTSQTSLVHIRIAEGKFHQIKRMVASRGKKVVELKRLSMGPLTLPKDLPPGHYQRLTGQDLADLSGFQVDL</sequence>
<dbReference type="SUPFAM" id="SSF55174">
    <property type="entry name" value="Alpha-L RNA-binding motif"/>
    <property type="match status" value="1"/>
</dbReference>
<dbReference type="Gene3D" id="3.10.290.10">
    <property type="entry name" value="RNA-binding S4 domain"/>
    <property type="match status" value="1"/>
</dbReference>
<dbReference type="PROSITE" id="PS01149">
    <property type="entry name" value="PSI_RSU"/>
    <property type="match status" value="1"/>
</dbReference>
<dbReference type="NCBIfam" id="TIGR00093">
    <property type="entry name" value="pseudouridine synthase"/>
    <property type="match status" value="1"/>
</dbReference>
<dbReference type="InterPro" id="IPR036986">
    <property type="entry name" value="S4_RNA-bd_sf"/>
</dbReference>
<dbReference type="SUPFAM" id="SSF55120">
    <property type="entry name" value="Pseudouridine synthase"/>
    <property type="match status" value="1"/>
</dbReference>
<evidence type="ECO:0000256" key="4">
    <source>
        <dbReference type="PROSITE-ProRule" id="PRU00182"/>
    </source>
</evidence>
<evidence type="ECO:0000313" key="8">
    <source>
        <dbReference type="Proteomes" id="UP000004322"/>
    </source>
</evidence>
<dbReference type="GO" id="GO:0003723">
    <property type="term" value="F:RNA binding"/>
    <property type="evidence" value="ECO:0007669"/>
    <property type="project" value="UniProtKB-KW"/>
</dbReference>
<dbReference type="InterPro" id="IPR042092">
    <property type="entry name" value="PsdUridine_s_RsuA/RluB/E/F_cat"/>
</dbReference>
<dbReference type="InterPro" id="IPR002942">
    <property type="entry name" value="S4_RNA-bd"/>
</dbReference>
<keyword evidence="3 5" id="KW-0413">Isomerase</keyword>
<accession>G5JTP0</accession>
<dbReference type="InterPro" id="IPR018496">
    <property type="entry name" value="PsdUridine_synth_RsuA/RluB_CS"/>
</dbReference>
<dbReference type="PANTHER" id="PTHR47683:SF4">
    <property type="entry name" value="PSEUDOURIDINE SYNTHASE"/>
    <property type="match status" value="1"/>
</dbReference>
<keyword evidence="2 4" id="KW-0694">RNA-binding</keyword>
<evidence type="ECO:0000259" key="6">
    <source>
        <dbReference type="SMART" id="SM00363"/>
    </source>
</evidence>
<dbReference type="InterPro" id="IPR020103">
    <property type="entry name" value="PsdUridine_synth_cat_dom_sf"/>
</dbReference>
<protein>
    <recommendedName>
        <fullName evidence="5">Pseudouridine synthase</fullName>
        <ecNumber evidence="5">5.4.99.-</ecNumber>
    </recommendedName>
</protein>
<dbReference type="Gene3D" id="3.30.70.1560">
    <property type="entry name" value="Alpha-L RNA-binding motif"/>
    <property type="match status" value="1"/>
</dbReference>
<comment type="similarity">
    <text evidence="1 5">Belongs to the pseudouridine synthase RsuA family.</text>
</comment>
<dbReference type="Pfam" id="PF01479">
    <property type="entry name" value="S4"/>
    <property type="match status" value="1"/>
</dbReference>
<dbReference type="PROSITE" id="PS50889">
    <property type="entry name" value="S4"/>
    <property type="match status" value="1"/>
</dbReference>
<dbReference type="InterPro" id="IPR006145">
    <property type="entry name" value="PsdUridine_synth_RsuA/RluA"/>
</dbReference>
<feature type="domain" description="RNA-binding S4" evidence="6">
    <location>
        <begin position="1"/>
        <end position="66"/>
    </location>
</feature>
<dbReference type="GO" id="GO:0120159">
    <property type="term" value="F:rRNA pseudouridine synthase activity"/>
    <property type="evidence" value="ECO:0007669"/>
    <property type="project" value="UniProtKB-ARBA"/>
</dbReference>
<gene>
    <name evidence="7" type="primary">rsuA_2</name>
    <name evidence="7" type="ORF">STRCR_1137</name>
</gene>
<dbReference type="SMART" id="SM00363">
    <property type="entry name" value="S4"/>
    <property type="match status" value="1"/>
</dbReference>